<name>A0A2T1DT32_9CYAN</name>
<organism evidence="3 4">
    <name type="scientific">Stenomitos frigidus ULC18</name>
    <dbReference type="NCBI Taxonomy" id="2107698"/>
    <lineage>
        <taxon>Bacteria</taxon>
        <taxon>Bacillati</taxon>
        <taxon>Cyanobacteriota</taxon>
        <taxon>Cyanophyceae</taxon>
        <taxon>Leptolyngbyales</taxon>
        <taxon>Leptolyngbyaceae</taxon>
        <taxon>Stenomitos</taxon>
    </lineage>
</organism>
<dbReference type="AlphaFoldDB" id="A0A2T1DT32"/>
<feature type="coiled-coil region" evidence="1">
    <location>
        <begin position="48"/>
        <end position="75"/>
    </location>
</feature>
<dbReference type="RefSeq" id="WP_106261095.1">
    <property type="nucleotide sequence ID" value="NZ_CAWNSW010000141.1"/>
</dbReference>
<proteinExistence type="predicted"/>
<evidence type="ECO:0000256" key="2">
    <source>
        <dbReference type="SAM" id="Phobius"/>
    </source>
</evidence>
<accession>A0A2T1DT32</accession>
<reference evidence="3 4" key="2">
    <citation type="submission" date="2018-03" db="EMBL/GenBank/DDBJ databases">
        <title>The ancient ancestry and fast evolution of plastids.</title>
        <authorList>
            <person name="Moore K.R."/>
            <person name="Magnabosco C."/>
            <person name="Momper L."/>
            <person name="Gold D.A."/>
            <person name="Bosak T."/>
            <person name="Fournier G.P."/>
        </authorList>
    </citation>
    <scope>NUCLEOTIDE SEQUENCE [LARGE SCALE GENOMIC DNA]</scope>
    <source>
        <strain evidence="3 4">ULC18</strain>
    </source>
</reference>
<keyword evidence="1" id="KW-0175">Coiled coil</keyword>
<keyword evidence="2" id="KW-0472">Membrane</keyword>
<evidence type="ECO:0000313" key="4">
    <source>
        <dbReference type="Proteomes" id="UP000239576"/>
    </source>
</evidence>
<keyword evidence="4" id="KW-1185">Reference proteome</keyword>
<feature type="transmembrane region" description="Helical" evidence="2">
    <location>
        <begin position="6"/>
        <end position="28"/>
    </location>
</feature>
<reference evidence="4" key="1">
    <citation type="submission" date="2018-02" db="EMBL/GenBank/DDBJ databases">
        <authorList>
            <person name="Moore K."/>
            <person name="Momper L."/>
        </authorList>
    </citation>
    <scope>NUCLEOTIDE SEQUENCE [LARGE SCALE GENOMIC DNA]</scope>
    <source>
        <strain evidence="4">ULC18</strain>
    </source>
</reference>
<gene>
    <name evidence="3" type="ORF">C7B82_30655</name>
</gene>
<evidence type="ECO:0000256" key="1">
    <source>
        <dbReference type="SAM" id="Coils"/>
    </source>
</evidence>
<keyword evidence="2" id="KW-1133">Transmembrane helix</keyword>
<keyword evidence="2" id="KW-0812">Transmembrane</keyword>
<evidence type="ECO:0008006" key="5">
    <source>
        <dbReference type="Google" id="ProtNLM"/>
    </source>
</evidence>
<dbReference type="OrthoDB" id="4335918at2"/>
<dbReference type="EMBL" id="PVWK01000160">
    <property type="protein sequence ID" value="PSB23635.1"/>
    <property type="molecule type" value="Genomic_DNA"/>
</dbReference>
<protein>
    <recommendedName>
        <fullName evidence="5">DUF4145 domain-containing protein</fullName>
    </recommendedName>
</protein>
<comment type="caution">
    <text evidence="3">The sequence shown here is derived from an EMBL/GenBank/DDBJ whole genome shotgun (WGS) entry which is preliminary data.</text>
</comment>
<sequence>MIKLVSELIGALANLLWPIVVLIIALKFRPEIRILLTRLKKGKLLGQEVELESNVEQLRETVEKAERESLQSSSATYLSESDPNKNRLESIDVVASNPLDGTQDAAIDKIVDLSATEPLAALLKLSQTLEKELKVLAVSTAVLRSNQRSSPRQLIRLMASKNILPPHTVESLDQFRDVRNKIIHESVEISHSTIFKVLDIGLQLLKTLRQVPVEVITVNHPGIPIYKDEDCVEEYEEVKGIILYYTSPGTEMTKIWPVRKNVDFQKGDYVTKDWDCNYQWGQAWYIDPVTDKKKIAWTGVCEFVGVRVTGL</sequence>
<dbReference type="Proteomes" id="UP000239576">
    <property type="component" value="Unassembled WGS sequence"/>
</dbReference>
<evidence type="ECO:0000313" key="3">
    <source>
        <dbReference type="EMBL" id="PSB23635.1"/>
    </source>
</evidence>